<keyword evidence="2" id="KW-1185">Reference proteome</keyword>
<gene>
    <name evidence="1" type="ORF">QBC38DRAFT_376276</name>
</gene>
<evidence type="ECO:0000313" key="1">
    <source>
        <dbReference type="EMBL" id="KAK4221886.1"/>
    </source>
</evidence>
<sequence>KKLFFGFPSMKLLGFNVNKLDQFIIQERVGAIDKLKQTLEQYIGIPNVLRKFIPYFHQRSSP</sequence>
<feature type="non-terminal residue" evidence="1">
    <location>
        <position position="1"/>
    </location>
</feature>
<organism evidence="1 2">
    <name type="scientific">Podospora fimiseda</name>
    <dbReference type="NCBI Taxonomy" id="252190"/>
    <lineage>
        <taxon>Eukaryota</taxon>
        <taxon>Fungi</taxon>
        <taxon>Dikarya</taxon>
        <taxon>Ascomycota</taxon>
        <taxon>Pezizomycotina</taxon>
        <taxon>Sordariomycetes</taxon>
        <taxon>Sordariomycetidae</taxon>
        <taxon>Sordariales</taxon>
        <taxon>Podosporaceae</taxon>
        <taxon>Podospora</taxon>
    </lineage>
</organism>
<reference evidence="1" key="2">
    <citation type="submission" date="2023-05" db="EMBL/GenBank/DDBJ databases">
        <authorList>
            <consortium name="Lawrence Berkeley National Laboratory"/>
            <person name="Steindorff A."/>
            <person name="Hensen N."/>
            <person name="Bonometti L."/>
            <person name="Westerberg I."/>
            <person name="Brannstrom I.O."/>
            <person name="Guillou S."/>
            <person name="Cros-Aarteil S."/>
            <person name="Calhoun S."/>
            <person name="Haridas S."/>
            <person name="Kuo A."/>
            <person name="Mondo S."/>
            <person name="Pangilinan J."/>
            <person name="Riley R."/>
            <person name="Labutti K."/>
            <person name="Andreopoulos B."/>
            <person name="Lipzen A."/>
            <person name="Chen C."/>
            <person name="Yanf M."/>
            <person name="Daum C."/>
            <person name="Ng V."/>
            <person name="Clum A."/>
            <person name="Ohm R."/>
            <person name="Martin F."/>
            <person name="Silar P."/>
            <person name="Natvig D."/>
            <person name="Lalanne C."/>
            <person name="Gautier V."/>
            <person name="Ament-Velasquez S.L."/>
            <person name="Kruys A."/>
            <person name="Hutchinson M.I."/>
            <person name="Powell A.J."/>
            <person name="Barry K."/>
            <person name="Miller A.N."/>
            <person name="Grigoriev I.V."/>
            <person name="Debuchy R."/>
            <person name="Gladieux P."/>
            <person name="Thoren M.H."/>
            <person name="Johannesson H."/>
        </authorList>
    </citation>
    <scope>NUCLEOTIDE SEQUENCE</scope>
    <source>
        <strain evidence="1">CBS 990.96</strain>
    </source>
</reference>
<dbReference type="Proteomes" id="UP001301958">
    <property type="component" value="Unassembled WGS sequence"/>
</dbReference>
<accession>A0AAN7BDM3</accession>
<protein>
    <submittedName>
        <fullName evidence="1">Uncharacterized protein</fullName>
    </submittedName>
</protein>
<name>A0AAN7BDM3_9PEZI</name>
<reference evidence="1" key="1">
    <citation type="journal article" date="2023" name="Mol. Phylogenet. Evol.">
        <title>Genome-scale phylogeny and comparative genomics of the fungal order Sordariales.</title>
        <authorList>
            <person name="Hensen N."/>
            <person name="Bonometti L."/>
            <person name="Westerberg I."/>
            <person name="Brannstrom I.O."/>
            <person name="Guillou S."/>
            <person name="Cros-Aarteil S."/>
            <person name="Calhoun S."/>
            <person name="Haridas S."/>
            <person name="Kuo A."/>
            <person name="Mondo S."/>
            <person name="Pangilinan J."/>
            <person name="Riley R."/>
            <person name="LaButti K."/>
            <person name="Andreopoulos B."/>
            <person name="Lipzen A."/>
            <person name="Chen C."/>
            <person name="Yan M."/>
            <person name="Daum C."/>
            <person name="Ng V."/>
            <person name="Clum A."/>
            <person name="Steindorff A."/>
            <person name="Ohm R.A."/>
            <person name="Martin F."/>
            <person name="Silar P."/>
            <person name="Natvig D.O."/>
            <person name="Lalanne C."/>
            <person name="Gautier V."/>
            <person name="Ament-Velasquez S.L."/>
            <person name="Kruys A."/>
            <person name="Hutchinson M.I."/>
            <person name="Powell A.J."/>
            <person name="Barry K."/>
            <person name="Miller A.N."/>
            <person name="Grigoriev I.V."/>
            <person name="Debuchy R."/>
            <person name="Gladieux P."/>
            <person name="Hiltunen Thoren M."/>
            <person name="Johannesson H."/>
        </authorList>
    </citation>
    <scope>NUCLEOTIDE SEQUENCE</scope>
    <source>
        <strain evidence="1">CBS 990.96</strain>
    </source>
</reference>
<comment type="caution">
    <text evidence="1">The sequence shown here is derived from an EMBL/GenBank/DDBJ whole genome shotgun (WGS) entry which is preliminary data.</text>
</comment>
<dbReference type="AlphaFoldDB" id="A0AAN7BDM3"/>
<dbReference type="EMBL" id="MU865507">
    <property type="protein sequence ID" value="KAK4221886.1"/>
    <property type="molecule type" value="Genomic_DNA"/>
</dbReference>
<evidence type="ECO:0000313" key="2">
    <source>
        <dbReference type="Proteomes" id="UP001301958"/>
    </source>
</evidence>
<proteinExistence type="predicted"/>